<reference evidence="3" key="1">
    <citation type="submission" date="2021-03" db="EMBL/GenBank/DDBJ databases">
        <title>Genomic Encyclopedia of Type Strains, Phase IV (KMG-IV): sequencing the most valuable type-strain genomes for metagenomic binning, comparative biology and taxonomic classification.</title>
        <authorList>
            <person name="Goeker M."/>
        </authorList>
    </citation>
    <scope>NUCLEOTIDE SEQUENCE</scope>
    <source>
        <strain evidence="3">DSM 15523</strain>
        <strain evidence="4 6">DSM 16476</strain>
    </source>
</reference>
<dbReference type="EMBL" id="JAGGJQ010000002">
    <property type="protein sequence ID" value="MBP1839269.1"/>
    <property type="molecule type" value="Genomic_DNA"/>
</dbReference>
<comment type="similarity">
    <text evidence="1">Belongs to the peptidase S13 family.</text>
</comment>
<evidence type="ECO:0000256" key="1">
    <source>
        <dbReference type="ARBA" id="ARBA00006096"/>
    </source>
</evidence>
<comment type="caution">
    <text evidence="3">The sequence shown here is derived from an EMBL/GenBank/DDBJ whole genome shotgun (WGS) entry which is preliminary data.</text>
</comment>
<evidence type="ECO:0000313" key="5">
    <source>
        <dbReference type="Proteomes" id="UP001138672"/>
    </source>
</evidence>
<keyword evidence="3" id="KW-0645">Protease</keyword>
<dbReference type="SUPFAM" id="SSF56601">
    <property type="entry name" value="beta-lactamase/transpeptidase-like"/>
    <property type="match status" value="1"/>
</dbReference>
<dbReference type="PANTHER" id="PTHR30023">
    <property type="entry name" value="D-ALANYL-D-ALANINE CARBOXYPEPTIDASE"/>
    <property type="match status" value="1"/>
</dbReference>
<dbReference type="InterPro" id="IPR000667">
    <property type="entry name" value="Peptidase_S13"/>
</dbReference>
<proteinExistence type="inferred from homology"/>
<accession>A0A9X1CBM0</accession>
<dbReference type="Proteomes" id="UP001138672">
    <property type="component" value="Unassembled WGS sequence"/>
</dbReference>
<dbReference type="Pfam" id="PF02113">
    <property type="entry name" value="Peptidase_S13"/>
    <property type="match status" value="2"/>
</dbReference>
<dbReference type="EC" id="3.4.16.4" evidence="3"/>
<dbReference type="Proteomes" id="UP001231587">
    <property type="component" value="Unassembled WGS sequence"/>
</dbReference>
<evidence type="ECO:0000313" key="4">
    <source>
        <dbReference type="EMBL" id="MDQ0334046.1"/>
    </source>
</evidence>
<dbReference type="PRINTS" id="PR00922">
    <property type="entry name" value="DADACBPTASE3"/>
</dbReference>
<organism evidence="3 5">
    <name type="scientific">Formosa algae</name>
    <dbReference type="NCBI Taxonomy" id="225843"/>
    <lineage>
        <taxon>Bacteria</taxon>
        <taxon>Pseudomonadati</taxon>
        <taxon>Bacteroidota</taxon>
        <taxon>Flavobacteriia</taxon>
        <taxon>Flavobacteriales</taxon>
        <taxon>Flavobacteriaceae</taxon>
        <taxon>Formosa</taxon>
    </lineage>
</organism>
<evidence type="ECO:0000256" key="2">
    <source>
        <dbReference type="ARBA" id="ARBA00022801"/>
    </source>
</evidence>
<dbReference type="OrthoDB" id="9802627at2"/>
<sequence>MHCISIFNLKTVMYKIVSLLILSTIALSCKSAKISKTITKTVSSNFYDNQFTGIMIIDPETADTVYQYQAEKYFIPASNTKIATLFSALTLLKDSVPAFYYQKKADTLVIQGIGNPTFLHPYFKDSTALRWAKNYKHVKIIESSFADDKFGPGWAWEDYDTYYSPERTAFPMYGNVASISNSSQLEVSPKYFKDSVFQKTKKISRAYNTNIFYYDTTKTRAVEIPIVFDSLTSQNLWKHILPGKISFSKSRFTEEPNIAYSIPSDSLYKRMMYESDNFLAEQMLIMASSNITDTLNTALVRNYMLDNYLTDLKQKPRWVDGSGLSRYNLFSPLSFVQILSKLYATIPRERLLNFFPVGGGSGTLKSWYGGNPEPYIYAKSGTVGNNYCLSGFLLTKSGKILIFSFMNNHYKTPTAENKTRMQQIFEYVRDTY</sequence>
<dbReference type="RefSeq" id="WP_157486412.1">
    <property type="nucleotide sequence ID" value="NZ_JAGGJQ010000002.1"/>
</dbReference>
<dbReference type="AlphaFoldDB" id="A0A9X1CBM0"/>
<dbReference type="Gene3D" id="3.40.710.10">
    <property type="entry name" value="DD-peptidase/beta-lactamase superfamily"/>
    <property type="match status" value="2"/>
</dbReference>
<dbReference type="InterPro" id="IPR012338">
    <property type="entry name" value="Beta-lactam/transpept-like"/>
</dbReference>
<evidence type="ECO:0000313" key="6">
    <source>
        <dbReference type="Proteomes" id="UP001231587"/>
    </source>
</evidence>
<dbReference type="GO" id="GO:0006508">
    <property type="term" value="P:proteolysis"/>
    <property type="evidence" value="ECO:0007669"/>
    <property type="project" value="InterPro"/>
</dbReference>
<dbReference type="EMBL" id="JAUSUU010000001">
    <property type="protein sequence ID" value="MDQ0334046.1"/>
    <property type="molecule type" value="Genomic_DNA"/>
</dbReference>
<dbReference type="GO" id="GO:0000270">
    <property type="term" value="P:peptidoglycan metabolic process"/>
    <property type="evidence" value="ECO:0007669"/>
    <property type="project" value="TreeGrafter"/>
</dbReference>
<keyword evidence="3" id="KW-0121">Carboxypeptidase</keyword>
<name>A0A9X1CBM0_9FLAO</name>
<dbReference type="GO" id="GO:0009002">
    <property type="term" value="F:serine-type D-Ala-D-Ala carboxypeptidase activity"/>
    <property type="evidence" value="ECO:0007669"/>
    <property type="project" value="UniProtKB-EC"/>
</dbReference>
<dbReference type="PANTHER" id="PTHR30023:SF0">
    <property type="entry name" value="PENICILLIN-SENSITIVE CARBOXYPEPTIDASE A"/>
    <property type="match status" value="1"/>
</dbReference>
<protein>
    <submittedName>
        <fullName evidence="3">D-alanyl-D-alanine carboxypeptidase/D-alanyl-D-alanine-endopeptidase (Penicillin-binding protein 4)</fullName>
        <ecNumber evidence="3">3.4.16.4</ecNumber>
        <ecNumber evidence="3">3.4.21.-</ecNumber>
    </submittedName>
</protein>
<evidence type="ECO:0000313" key="3">
    <source>
        <dbReference type="EMBL" id="MBP1839269.1"/>
    </source>
</evidence>
<dbReference type="EC" id="3.4.21.-" evidence="3"/>
<keyword evidence="2 3" id="KW-0378">Hydrolase</keyword>
<gene>
    <name evidence="3" type="ORF">J2Z56_001175</name>
    <name evidence="4" type="ORF">J2Z57_000468</name>
</gene>
<keyword evidence="6" id="KW-1185">Reference proteome</keyword>